<dbReference type="RefSeq" id="WP_219083703.1">
    <property type="nucleotide sequence ID" value="NZ_CP079216.1"/>
</dbReference>
<gene>
    <name evidence="2" type="ORF">KDB89_04705</name>
</gene>
<feature type="transmembrane region" description="Helical" evidence="1">
    <location>
        <begin position="20"/>
        <end position="43"/>
    </location>
</feature>
<proteinExistence type="predicted"/>
<keyword evidence="1" id="KW-1133">Transmembrane helix</keyword>
<keyword evidence="1" id="KW-0472">Membrane</keyword>
<keyword evidence="1" id="KW-0812">Transmembrane</keyword>
<dbReference type="EMBL" id="CP079216">
    <property type="protein sequence ID" value="QXT63776.1"/>
    <property type="molecule type" value="Genomic_DNA"/>
</dbReference>
<evidence type="ECO:0000313" key="3">
    <source>
        <dbReference type="Proteomes" id="UP000824504"/>
    </source>
</evidence>
<organism evidence="2 3">
    <name type="scientific">Tessaracoccus palaemonis</name>
    <dbReference type="NCBI Taxonomy" id="2829499"/>
    <lineage>
        <taxon>Bacteria</taxon>
        <taxon>Bacillati</taxon>
        <taxon>Actinomycetota</taxon>
        <taxon>Actinomycetes</taxon>
        <taxon>Propionibacteriales</taxon>
        <taxon>Propionibacteriaceae</taxon>
        <taxon>Tessaracoccus</taxon>
    </lineage>
</organism>
<sequence length="67" mass="7078">MSMLPLEVFPGWPTPEPTSSLFMVLLTIVGPLAFGAVLALLAFAPKLRREASGTSTSTEVATTRDDA</sequence>
<accession>A0ABX8SKA6</accession>
<evidence type="ECO:0000313" key="2">
    <source>
        <dbReference type="EMBL" id="QXT63776.1"/>
    </source>
</evidence>
<reference evidence="2 3" key="1">
    <citation type="submission" date="2021-07" db="EMBL/GenBank/DDBJ databases">
        <title>complete genome sequencing of Tessaracoccus sp.J1M15.</title>
        <authorList>
            <person name="Bae J.-W."/>
            <person name="Kim D.-y."/>
        </authorList>
    </citation>
    <scope>NUCLEOTIDE SEQUENCE [LARGE SCALE GENOMIC DNA]</scope>
    <source>
        <strain evidence="2 3">J1M15</strain>
    </source>
</reference>
<name>A0ABX8SKA6_9ACTN</name>
<evidence type="ECO:0000256" key="1">
    <source>
        <dbReference type="SAM" id="Phobius"/>
    </source>
</evidence>
<dbReference type="Proteomes" id="UP000824504">
    <property type="component" value="Chromosome"/>
</dbReference>
<keyword evidence="3" id="KW-1185">Reference proteome</keyword>
<protein>
    <submittedName>
        <fullName evidence="2">Uncharacterized protein</fullName>
    </submittedName>
</protein>